<evidence type="ECO:0000313" key="3">
    <source>
        <dbReference type="Proteomes" id="UP000184275"/>
    </source>
</evidence>
<organism evidence="2 3">
    <name type="scientific">Fibrobacter intestinalis</name>
    <dbReference type="NCBI Taxonomy" id="28122"/>
    <lineage>
        <taxon>Bacteria</taxon>
        <taxon>Pseudomonadati</taxon>
        <taxon>Fibrobacterota</taxon>
        <taxon>Fibrobacteria</taxon>
        <taxon>Fibrobacterales</taxon>
        <taxon>Fibrobacteraceae</taxon>
        <taxon>Fibrobacter</taxon>
    </lineage>
</organism>
<dbReference type="AlphaFoldDB" id="A0A1M6SEE1"/>
<name>A0A1M6SEE1_9BACT</name>
<gene>
    <name evidence="2" type="ORF">SAMN05720469_10626</name>
</gene>
<dbReference type="Proteomes" id="UP000184275">
    <property type="component" value="Unassembled WGS sequence"/>
</dbReference>
<proteinExistence type="predicted"/>
<accession>A0A1M6SEE1</accession>
<evidence type="ECO:0000313" key="2">
    <source>
        <dbReference type="EMBL" id="SHK42927.1"/>
    </source>
</evidence>
<evidence type="ECO:0008006" key="4">
    <source>
        <dbReference type="Google" id="ProtNLM"/>
    </source>
</evidence>
<sequence length="465" mass="52994">MNFRFCIPIFFAAPLFAGEMCATLCTTCSANPMDSVCSGIDSLCYCSDVLDSIRQVEIREARAREFAVAKLSKGMDLLCRRKFCSLDLQFCGDSLVKIQTAKTPLRIKSKAHNDSTKIEEPEEPLLTQTKECRNFCRLCPEEKRNDSNCVQIENICGCQAFAEQTERLAQKAKADSLQKLEGWIARNRNIKASADSVLKFQKESGDSLFMVTFATKDFQILDIRKTEISSPKPPQDTVTSRAIVALKESTVSHFDTVGTNGVPQTEMRIFYQGISIEFQTDFDNYEIINPSIGYLARWYFYSNGSFQTGLNSAYTYANLEEERDYYDYNYGNLYSFDVDFEYTYHKISVEIPLLLRLGIPLGSVFDVFVSLDVHVVKPIYSWIDAYGEHFGNHEGTYVWSEESTSSNRAFGWNHWEFMFYFGFGINISRHVSLQGQCLIESAETSNSLGPIDNEGIWRFSMDFAF</sequence>
<dbReference type="EMBL" id="FRAW01000006">
    <property type="protein sequence ID" value="SHK42927.1"/>
    <property type="molecule type" value="Genomic_DNA"/>
</dbReference>
<keyword evidence="3" id="KW-1185">Reference proteome</keyword>
<feature type="chain" id="PRO_5013133362" description="Outer membrane protein beta-barrel domain-containing protein" evidence="1">
    <location>
        <begin position="18"/>
        <end position="465"/>
    </location>
</feature>
<protein>
    <recommendedName>
        <fullName evidence="4">Outer membrane protein beta-barrel domain-containing protein</fullName>
    </recommendedName>
</protein>
<evidence type="ECO:0000256" key="1">
    <source>
        <dbReference type="SAM" id="SignalP"/>
    </source>
</evidence>
<keyword evidence="1" id="KW-0732">Signal</keyword>
<dbReference type="RefSeq" id="WP_073303023.1">
    <property type="nucleotide sequence ID" value="NZ_FRAW01000006.1"/>
</dbReference>
<feature type="signal peptide" evidence="1">
    <location>
        <begin position="1"/>
        <end position="17"/>
    </location>
</feature>
<reference evidence="3" key="1">
    <citation type="submission" date="2016-11" db="EMBL/GenBank/DDBJ databases">
        <authorList>
            <person name="Varghese N."/>
            <person name="Submissions S."/>
        </authorList>
    </citation>
    <scope>NUCLEOTIDE SEQUENCE [LARGE SCALE GENOMIC DNA]</scope>
    <source>
        <strain evidence="3">UWOS</strain>
    </source>
</reference>